<keyword evidence="2" id="KW-1185">Reference proteome</keyword>
<gene>
    <name evidence="1" type="ORF">Pint_33458</name>
</gene>
<organism evidence="1 2">
    <name type="scientific">Pistacia integerrima</name>
    <dbReference type="NCBI Taxonomy" id="434235"/>
    <lineage>
        <taxon>Eukaryota</taxon>
        <taxon>Viridiplantae</taxon>
        <taxon>Streptophyta</taxon>
        <taxon>Embryophyta</taxon>
        <taxon>Tracheophyta</taxon>
        <taxon>Spermatophyta</taxon>
        <taxon>Magnoliopsida</taxon>
        <taxon>eudicotyledons</taxon>
        <taxon>Gunneridae</taxon>
        <taxon>Pentapetalae</taxon>
        <taxon>rosids</taxon>
        <taxon>malvids</taxon>
        <taxon>Sapindales</taxon>
        <taxon>Anacardiaceae</taxon>
        <taxon>Pistacia</taxon>
    </lineage>
</organism>
<comment type="caution">
    <text evidence="1">The sequence shown here is derived from an EMBL/GenBank/DDBJ whole genome shotgun (WGS) entry which is preliminary data.</text>
</comment>
<name>A0ACC0X629_9ROSI</name>
<proteinExistence type="predicted"/>
<reference evidence="2" key="1">
    <citation type="journal article" date="2023" name="G3 (Bethesda)">
        <title>Genome assembly and association tests identify interacting loci associated with vigor, precocity, and sex in interspecific pistachio rootstocks.</title>
        <authorList>
            <person name="Palmer W."/>
            <person name="Jacygrad E."/>
            <person name="Sagayaradj S."/>
            <person name="Cavanaugh K."/>
            <person name="Han R."/>
            <person name="Bertier L."/>
            <person name="Beede B."/>
            <person name="Kafkas S."/>
            <person name="Golino D."/>
            <person name="Preece J."/>
            <person name="Michelmore R."/>
        </authorList>
    </citation>
    <scope>NUCLEOTIDE SEQUENCE [LARGE SCALE GENOMIC DNA]</scope>
</reference>
<evidence type="ECO:0000313" key="2">
    <source>
        <dbReference type="Proteomes" id="UP001163603"/>
    </source>
</evidence>
<evidence type="ECO:0000313" key="1">
    <source>
        <dbReference type="EMBL" id="KAJ0011116.1"/>
    </source>
</evidence>
<dbReference type="Proteomes" id="UP001163603">
    <property type="component" value="Chromosome 14"/>
</dbReference>
<dbReference type="EMBL" id="CM047749">
    <property type="protein sequence ID" value="KAJ0011116.1"/>
    <property type="molecule type" value="Genomic_DNA"/>
</dbReference>
<accession>A0ACC0X629</accession>
<protein>
    <submittedName>
        <fullName evidence="1">Uncharacterized protein</fullName>
    </submittedName>
</protein>
<sequence length="44" mass="5353">MISINLTRRNVANTRSYINDLLKNKKLDPFLIFLITHMTLWWFT</sequence>